<name>A0A0M3J1C2_ANISI</name>
<sequence length="418" mass="46674">DERKFDEEFDRWFSNGSTDVNSTNSSEQDSGGTTRKIDVTPPVLKTHNCGFRKVSPEVSASKTPAEVIKLDESVMDDTAEIIRSLKEAKANFERILEEKRQRHRTSSVATCSISFDDIPSNDHPDSSGSADAISKSTQINLTPTARDGVRTLISARFRNLTSEEPSPITRIESRKRRRKTSQTGVYRDGRRLSFCSSDDDNDDGSSPIGPKESTPLSARKTVHRFDEKKDALDGYDSMDDDAIDELLSQIPYEPQPDVRVHTVIVKAPTPKPEINIDHRKQQQSSTVIIHKNNQCSNVSSNENARTNVVKKSNYDRTPFRRCKTSDLSTSSSKTIQVGGWSKRISIIAATSHPNSEQSNKIVSQDKKKSEKGTEDSAGQMPRSASFEPPQRSADSFWDDDDDDWEIFDIDVTVDAAPK</sequence>
<feature type="region of interest" description="Disordered" evidence="1">
    <location>
        <begin position="113"/>
        <end position="137"/>
    </location>
</feature>
<feature type="compositionally biased region" description="Basic and acidic residues" evidence="1">
    <location>
        <begin position="363"/>
        <end position="374"/>
    </location>
</feature>
<feature type="region of interest" description="Disordered" evidence="1">
    <location>
        <begin position="158"/>
        <end position="219"/>
    </location>
</feature>
<evidence type="ECO:0000313" key="2">
    <source>
        <dbReference type="EMBL" id="VDK18519.1"/>
    </source>
</evidence>
<protein>
    <submittedName>
        <fullName evidence="4">Helicase ATP-binding domain-containing protein</fullName>
    </submittedName>
</protein>
<proteinExistence type="predicted"/>
<reference evidence="4" key="1">
    <citation type="submission" date="2017-02" db="UniProtKB">
        <authorList>
            <consortium name="WormBaseParasite"/>
        </authorList>
    </citation>
    <scope>IDENTIFICATION</scope>
</reference>
<dbReference type="Proteomes" id="UP000267096">
    <property type="component" value="Unassembled WGS sequence"/>
</dbReference>
<feature type="compositionally biased region" description="Polar residues" evidence="1">
    <location>
        <begin position="351"/>
        <end position="362"/>
    </location>
</feature>
<organism evidence="4">
    <name type="scientific">Anisakis simplex</name>
    <name type="common">Herring worm</name>
    <dbReference type="NCBI Taxonomy" id="6269"/>
    <lineage>
        <taxon>Eukaryota</taxon>
        <taxon>Metazoa</taxon>
        <taxon>Ecdysozoa</taxon>
        <taxon>Nematoda</taxon>
        <taxon>Chromadorea</taxon>
        <taxon>Rhabditida</taxon>
        <taxon>Spirurina</taxon>
        <taxon>Ascaridomorpha</taxon>
        <taxon>Ascaridoidea</taxon>
        <taxon>Anisakidae</taxon>
        <taxon>Anisakis</taxon>
        <taxon>Anisakis simplex complex</taxon>
    </lineage>
</organism>
<dbReference type="EMBL" id="UYRR01001163">
    <property type="protein sequence ID" value="VDK18519.1"/>
    <property type="molecule type" value="Genomic_DNA"/>
</dbReference>
<evidence type="ECO:0000313" key="4">
    <source>
        <dbReference type="WBParaSite" id="ASIM_0000131901-mRNA-1"/>
    </source>
</evidence>
<feature type="region of interest" description="Disordered" evidence="1">
    <location>
        <begin position="15"/>
        <end position="41"/>
    </location>
</feature>
<accession>A0A0M3J1C2</accession>
<feature type="compositionally biased region" description="Polar residues" evidence="1">
    <location>
        <begin position="15"/>
        <end position="33"/>
    </location>
</feature>
<gene>
    <name evidence="2" type="ORF">ASIM_LOCUS1205</name>
</gene>
<dbReference type="AlphaFoldDB" id="A0A0M3J1C2"/>
<evidence type="ECO:0000313" key="3">
    <source>
        <dbReference type="Proteomes" id="UP000267096"/>
    </source>
</evidence>
<evidence type="ECO:0000256" key="1">
    <source>
        <dbReference type="SAM" id="MobiDB-lite"/>
    </source>
</evidence>
<feature type="compositionally biased region" description="Polar residues" evidence="1">
    <location>
        <begin position="126"/>
        <end position="137"/>
    </location>
</feature>
<feature type="region of interest" description="Disordered" evidence="1">
    <location>
        <begin position="349"/>
        <end position="401"/>
    </location>
</feature>
<dbReference type="WBParaSite" id="ASIM_0000131901-mRNA-1">
    <property type="protein sequence ID" value="ASIM_0000131901-mRNA-1"/>
    <property type="gene ID" value="ASIM_0000131901"/>
</dbReference>
<reference evidence="2 3" key="2">
    <citation type="submission" date="2018-11" db="EMBL/GenBank/DDBJ databases">
        <authorList>
            <consortium name="Pathogen Informatics"/>
        </authorList>
    </citation>
    <scope>NUCLEOTIDE SEQUENCE [LARGE SCALE GENOMIC DNA]</scope>
</reference>
<keyword evidence="3" id="KW-1185">Reference proteome</keyword>